<dbReference type="Proteomes" id="UP001280121">
    <property type="component" value="Unassembled WGS sequence"/>
</dbReference>
<reference evidence="1" key="1">
    <citation type="journal article" date="2023" name="Plant J.">
        <title>Genome sequences and population genomics provide insights into the demographic history, inbreeding, and mutation load of two 'living fossil' tree species of Dipteronia.</title>
        <authorList>
            <person name="Feng Y."/>
            <person name="Comes H.P."/>
            <person name="Chen J."/>
            <person name="Zhu S."/>
            <person name="Lu R."/>
            <person name="Zhang X."/>
            <person name="Li P."/>
            <person name="Qiu J."/>
            <person name="Olsen K.M."/>
            <person name="Qiu Y."/>
        </authorList>
    </citation>
    <scope>NUCLEOTIDE SEQUENCE</scope>
    <source>
        <strain evidence="1">KIB01</strain>
    </source>
</reference>
<dbReference type="AlphaFoldDB" id="A0AAD9XCS3"/>
<comment type="caution">
    <text evidence="1">The sequence shown here is derived from an EMBL/GenBank/DDBJ whole genome shotgun (WGS) entry which is preliminary data.</text>
</comment>
<name>A0AAD9XCS3_9ROSI</name>
<sequence length="135" mass="14577">MALGYNFNGSNSEIKVEVAMTDVVGVGSVPSDRDKENCEVGSETNKKRGGRKLVKSLGGSMLNRGLAMDAEGALGGLLSLWNDQFFKVYACSSNKKCIILAGRLVSVNKEIVLCDVYAACVEKDINFLWDFLVSS</sequence>
<keyword evidence="2" id="KW-1185">Reference proteome</keyword>
<dbReference type="EMBL" id="JANJYI010000003">
    <property type="protein sequence ID" value="KAK2656796.1"/>
    <property type="molecule type" value="Genomic_DNA"/>
</dbReference>
<protein>
    <submittedName>
        <fullName evidence="1">Uncharacterized protein</fullName>
    </submittedName>
</protein>
<evidence type="ECO:0000313" key="1">
    <source>
        <dbReference type="EMBL" id="KAK2656796.1"/>
    </source>
</evidence>
<organism evidence="1 2">
    <name type="scientific">Dipteronia dyeriana</name>
    <dbReference type="NCBI Taxonomy" id="168575"/>
    <lineage>
        <taxon>Eukaryota</taxon>
        <taxon>Viridiplantae</taxon>
        <taxon>Streptophyta</taxon>
        <taxon>Embryophyta</taxon>
        <taxon>Tracheophyta</taxon>
        <taxon>Spermatophyta</taxon>
        <taxon>Magnoliopsida</taxon>
        <taxon>eudicotyledons</taxon>
        <taxon>Gunneridae</taxon>
        <taxon>Pentapetalae</taxon>
        <taxon>rosids</taxon>
        <taxon>malvids</taxon>
        <taxon>Sapindales</taxon>
        <taxon>Sapindaceae</taxon>
        <taxon>Hippocastanoideae</taxon>
        <taxon>Acereae</taxon>
        <taxon>Dipteronia</taxon>
    </lineage>
</organism>
<gene>
    <name evidence="1" type="ORF">Ddye_009848</name>
</gene>
<proteinExistence type="predicted"/>
<accession>A0AAD9XCS3</accession>
<evidence type="ECO:0000313" key="2">
    <source>
        <dbReference type="Proteomes" id="UP001280121"/>
    </source>
</evidence>